<dbReference type="RefSeq" id="WP_129965511.1">
    <property type="nucleotide sequence ID" value="NZ_JACBZE010000005.1"/>
</dbReference>
<sequence>MMSGNDEAYRACTALISAFAHHVDHREFDKAVALFAADGCFERADITARGHAEIAALWADRPVSLITRHLCSLPHFTKLEADAAESITGFTLYHVNHEDGGLPRFEHAAGIGEFHDRFVRTPGGWRIAHRRGVPVLIGGH</sequence>
<comment type="caution">
    <text evidence="2">The sequence shown here is derived from an EMBL/GenBank/DDBJ whole genome shotgun (WGS) entry which is preliminary data.</text>
</comment>
<name>A0A4Q4J5Q6_9SPHN</name>
<organism evidence="2 3">
    <name type="scientific">Sphingobium indicum</name>
    <dbReference type="NCBI Taxonomy" id="332055"/>
    <lineage>
        <taxon>Bacteria</taxon>
        <taxon>Pseudomonadati</taxon>
        <taxon>Pseudomonadota</taxon>
        <taxon>Alphaproteobacteria</taxon>
        <taxon>Sphingomonadales</taxon>
        <taxon>Sphingomonadaceae</taxon>
        <taxon>Sphingobium</taxon>
    </lineage>
</organism>
<dbReference type="InterPro" id="IPR037401">
    <property type="entry name" value="SnoaL-like"/>
</dbReference>
<dbReference type="EMBL" id="SEOM01000004">
    <property type="protein sequence ID" value="RYM01556.1"/>
    <property type="molecule type" value="Genomic_DNA"/>
</dbReference>
<feature type="domain" description="SnoaL-like" evidence="1">
    <location>
        <begin position="7"/>
        <end position="131"/>
    </location>
</feature>
<evidence type="ECO:0000313" key="2">
    <source>
        <dbReference type="EMBL" id="RYM01556.1"/>
    </source>
</evidence>
<evidence type="ECO:0000259" key="1">
    <source>
        <dbReference type="Pfam" id="PF13577"/>
    </source>
</evidence>
<accession>A0A4Q4J5Q6</accession>
<dbReference type="Gene3D" id="3.10.450.50">
    <property type="match status" value="1"/>
</dbReference>
<dbReference type="Proteomes" id="UP000292734">
    <property type="component" value="Unassembled WGS sequence"/>
</dbReference>
<dbReference type="AlphaFoldDB" id="A0A4Q4J5Q6"/>
<dbReference type="InterPro" id="IPR032710">
    <property type="entry name" value="NTF2-like_dom_sf"/>
</dbReference>
<reference evidence="2 3" key="1">
    <citation type="submission" date="2019-02" db="EMBL/GenBank/DDBJ databases">
        <authorList>
            <person name="Feng G."/>
        </authorList>
    </citation>
    <scope>NUCLEOTIDE SEQUENCE [LARGE SCALE GENOMIC DNA]</scope>
    <source>
        <strain evidence="2 3">DSM 26779</strain>
    </source>
</reference>
<protein>
    <submittedName>
        <fullName evidence="2">Nuclear transport factor 2 family protein</fullName>
    </submittedName>
</protein>
<evidence type="ECO:0000313" key="3">
    <source>
        <dbReference type="Proteomes" id="UP000292734"/>
    </source>
</evidence>
<dbReference type="Pfam" id="PF13577">
    <property type="entry name" value="SnoaL_4"/>
    <property type="match status" value="1"/>
</dbReference>
<gene>
    <name evidence="2" type="ORF">EWH08_12830</name>
</gene>
<dbReference type="SUPFAM" id="SSF54427">
    <property type="entry name" value="NTF2-like"/>
    <property type="match status" value="1"/>
</dbReference>
<proteinExistence type="predicted"/>